<reference evidence="4 5" key="1">
    <citation type="journal article" date="2013" name="Int. J. Syst. Evol. Microbiol.">
        <title>Ilumatobacter nonamiense sp. nov. and Ilumatobacter coccineum sp. nov., isolated from seashore sand.</title>
        <authorList>
            <person name="Matsumoto A."/>
            <person name="Kasai H."/>
            <person name="Matsuo Y."/>
            <person name="Shizuri Y."/>
            <person name="Ichikawa N."/>
            <person name="Fujita N."/>
            <person name="Omura S."/>
            <person name="Takahashi Y."/>
        </authorList>
    </citation>
    <scope>NUCLEOTIDE SEQUENCE [LARGE SCALE GENOMIC DNA]</scope>
    <source>
        <strain evidence="5">NBRC 103263 / KCTC 29153 / YM16-304</strain>
    </source>
</reference>
<dbReference type="InterPro" id="IPR051159">
    <property type="entry name" value="Hexapeptide_acetyltransf"/>
</dbReference>
<keyword evidence="3" id="KW-0677">Repeat</keyword>
<keyword evidence="4" id="KW-0012">Acyltransferase</keyword>
<dbReference type="Pfam" id="PF00132">
    <property type="entry name" value="Hexapep"/>
    <property type="match status" value="1"/>
</dbReference>
<evidence type="ECO:0000313" key="5">
    <source>
        <dbReference type="Proteomes" id="UP000011863"/>
    </source>
</evidence>
<keyword evidence="2 4" id="KW-0808">Transferase</keyword>
<dbReference type="InterPro" id="IPR018357">
    <property type="entry name" value="Hexapep_transf_CS"/>
</dbReference>
<gene>
    <name evidence="4" type="ORF">YM304_24600</name>
</gene>
<dbReference type="SUPFAM" id="SSF51161">
    <property type="entry name" value="Trimeric LpxA-like enzymes"/>
    <property type="match status" value="1"/>
</dbReference>
<accession>A0A6C7E4K5</accession>
<dbReference type="EC" id="2.3.1.-" evidence="4"/>
<name>A0A6C7E4K5_ILUCY</name>
<dbReference type="EMBL" id="AP012057">
    <property type="protein sequence ID" value="BAN02774.1"/>
    <property type="molecule type" value="Genomic_DNA"/>
</dbReference>
<comment type="similarity">
    <text evidence="1">Belongs to the transferase hexapeptide repeat family.</text>
</comment>
<keyword evidence="5" id="KW-1185">Reference proteome</keyword>
<dbReference type="CDD" id="cd04647">
    <property type="entry name" value="LbH_MAT_like"/>
    <property type="match status" value="1"/>
</dbReference>
<dbReference type="AlphaFoldDB" id="A0A6C7E4K5"/>
<sequence length="207" mass="22193">MPDTLIRRGLTGLKRAAGEGVHRAWDLAVELGAIGPDTRRGKRFGRFGRNSVICFPPNTLFNEQYIHIGEGTLFGPQITLSAGMIPGQRMVTDPVISVGDRCLLGKGSGIVGHLEIRIGDDVWTGHHVYITDQNHGYDDLDLPISMQVMPERPVSIGDGSWLGHGTVVLPGARIGRHVVIGANSVVTGEIPDNSVAAGVPARVIRQL</sequence>
<organism evidence="4 5">
    <name type="scientific">Ilumatobacter coccineus (strain NBRC 103263 / KCTC 29153 / YM16-304)</name>
    <dbReference type="NCBI Taxonomy" id="1313172"/>
    <lineage>
        <taxon>Bacteria</taxon>
        <taxon>Bacillati</taxon>
        <taxon>Actinomycetota</taxon>
        <taxon>Acidimicrobiia</taxon>
        <taxon>Acidimicrobiales</taxon>
        <taxon>Ilumatobacteraceae</taxon>
        <taxon>Ilumatobacter</taxon>
    </lineage>
</organism>
<dbReference type="PROSITE" id="PS00101">
    <property type="entry name" value="HEXAPEP_TRANSFERASES"/>
    <property type="match status" value="1"/>
</dbReference>
<dbReference type="InterPro" id="IPR011004">
    <property type="entry name" value="Trimer_LpxA-like_sf"/>
</dbReference>
<dbReference type="GO" id="GO:0005829">
    <property type="term" value="C:cytosol"/>
    <property type="evidence" value="ECO:0007669"/>
    <property type="project" value="TreeGrafter"/>
</dbReference>
<protein>
    <submittedName>
        <fullName evidence="4">Putative sugar acetyltransferase</fullName>
        <ecNumber evidence="4">2.3.1.-</ecNumber>
    </submittedName>
</protein>
<evidence type="ECO:0000256" key="3">
    <source>
        <dbReference type="ARBA" id="ARBA00022737"/>
    </source>
</evidence>
<dbReference type="PANTHER" id="PTHR23416:SF23">
    <property type="entry name" value="ACETYLTRANSFERASE C18B11.09C-RELATED"/>
    <property type="match status" value="1"/>
</dbReference>
<dbReference type="Proteomes" id="UP000011863">
    <property type="component" value="Chromosome"/>
</dbReference>
<evidence type="ECO:0000256" key="2">
    <source>
        <dbReference type="ARBA" id="ARBA00022679"/>
    </source>
</evidence>
<dbReference type="Pfam" id="PF14602">
    <property type="entry name" value="Hexapep_2"/>
    <property type="match status" value="1"/>
</dbReference>
<evidence type="ECO:0000256" key="1">
    <source>
        <dbReference type="ARBA" id="ARBA00007274"/>
    </source>
</evidence>
<evidence type="ECO:0000313" key="4">
    <source>
        <dbReference type="EMBL" id="BAN02774.1"/>
    </source>
</evidence>
<dbReference type="Gene3D" id="2.160.10.10">
    <property type="entry name" value="Hexapeptide repeat proteins"/>
    <property type="match status" value="1"/>
</dbReference>
<dbReference type="GO" id="GO:0008374">
    <property type="term" value="F:O-acyltransferase activity"/>
    <property type="evidence" value="ECO:0007669"/>
    <property type="project" value="TreeGrafter"/>
</dbReference>
<dbReference type="InterPro" id="IPR001451">
    <property type="entry name" value="Hexapep"/>
</dbReference>
<dbReference type="PANTHER" id="PTHR23416">
    <property type="entry name" value="SIALIC ACID SYNTHASE-RELATED"/>
    <property type="match status" value="1"/>
</dbReference>
<proteinExistence type="inferred from homology"/>
<dbReference type="KEGG" id="aym:YM304_24600"/>